<name>A0A7I8D8N5_9BACL</name>
<evidence type="ECO:0000313" key="2">
    <source>
        <dbReference type="Proteomes" id="UP000593802"/>
    </source>
</evidence>
<reference evidence="1 2" key="1">
    <citation type="submission" date="2020-08" db="EMBL/GenBank/DDBJ databases">
        <title>Complete Genome Sequence of Effusibacillus dendaii Strain skT53, Isolated from Farmland soil.</title>
        <authorList>
            <person name="Konishi T."/>
            <person name="Kawasaki H."/>
        </authorList>
    </citation>
    <scope>NUCLEOTIDE SEQUENCE [LARGE SCALE GENOMIC DNA]</scope>
    <source>
        <strain evidence="2">skT53</strain>
    </source>
</reference>
<accession>A0A7I8D8N5</accession>
<organism evidence="1 2">
    <name type="scientific">Effusibacillus dendaii</name>
    <dbReference type="NCBI Taxonomy" id="2743772"/>
    <lineage>
        <taxon>Bacteria</taxon>
        <taxon>Bacillati</taxon>
        <taxon>Bacillota</taxon>
        <taxon>Bacilli</taxon>
        <taxon>Bacillales</taxon>
        <taxon>Alicyclobacillaceae</taxon>
        <taxon>Effusibacillus</taxon>
    </lineage>
</organism>
<proteinExistence type="predicted"/>
<dbReference type="Proteomes" id="UP000593802">
    <property type="component" value="Chromosome"/>
</dbReference>
<keyword evidence="2" id="KW-1185">Reference proteome</keyword>
<evidence type="ECO:0000313" key="1">
    <source>
        <dbReference type="EMBL" id="BCJ86445.1"/>
    </source>
</evidence>
<dbReference type="EMBL" id="AP023366">
    <property type="protein sequence ID" value="BCJ86445.1"/>
    <property type="molecule type" value="Genomic_DNA"/>
</dbReference>
<dbReference type="RefSeq" id="WP_200760450.1">
    <property type="nucleotide sequence ID" value="NZ_AP023366.1"/>
</dbReference>
<dbReference type="KEGG" id="eff:skT53_14300"/>
<sequence length="149" mass="15967">MIAVPESIAIRGDWLFTYEDGMVIEAKNLITQAGLNLLASLLINEQSNSLPFHLAMGIGTTAAAAGDTKLQTETFRKIVSAKSRQANMARIRTFLLSGEANGNFNEFGIFVAGTDAKDSGTLLNRLVTPISKTAQTVLTVECRLTFTAG</sequence>
<protein>
    <submittedName>
        <fullName evidence="1">Uncharacterized protein</fullName>
    </submittedName>
</protein>
<gene>
    <name evidence="1" type="ORF">skT53_14300</name>
</gene>
<dbReference type="AlphaFoldDB" id="A0A7I8D8N5"/>